<organism evidence="3 4">
    <name type="scientific">Planctopirus hydrillae</name>
    <dbReference type="NCBI Taxonomy" id="1841610"/>
    <lineage>
        <taxon>Bacteria</taxon>
        <taxon>Pseudomonadati</taxon>
        <taxon>Planctomycetota</taxon>
        <taxon>Planctomycetia</taxon>
        <taxon>Planctomycetales</taxon>
        <taxon>Planctomycetaceae</taxon>
        <taxon>Planctopirus</taxon>
    </lineage>
</organism>
<accession>A0A1C3ENH3</accession>
<comment type="caution">
    <text evidence="3">The sequence shown here is derived from an EMBL/GenBank/DDBJ whole genome shotgun (WGS) entry which is preliminary data.</text>
</comment>
<evidence type="ECO:0000313" key="3">
    <source>
        <dbReference type="EMBL" id="ODA34803.1"/>
    </source>
</evidence>
<dbReference type="Proteomes" id="UP000094828">
    <property type="component" value="Unassembled WGS sequence"/>
</dbReference>
<dbReference type="RefSeq" id="WP_068846276.1">
    <property type="nucleotide sequence ID" value="NZ_LYDR01000039.1"/>
</dbReference>
<feature type="transmembrane region" description="Helical" evidence="2">
    <location>
        <begin position="144"/>
        <end position="166"/>
    </location>
</feature>
<reference evidence="3 4" key="1">
    <citation type="submission" date="2016-05" db="EMBL/GenBank/DDBJ databases">
        <title>Genomic and physiological characterization of Planctopirus sp. isolated from fresh water lake.</title>
        <authorList>
            <person name="Subhash Y."/>
            <person name="Ramana C."/>
        </authorList>
    </citation>
    <scope>NUCLEOTIDE SEQUENCE [LARGE SCALE GENOMIC DNA]</scope>
    <source>
        <strain evidence="3 4">JC280</strain>
    </source>
</reference>
<protein>
    <recommendedName>
        <fullName evidence="5">Glycosyltransferase RgtA/B/C/D-like domain-containing protein</fullName>
    </recommendedName>
</protein>
<evidence type="ECO:0000256" key="2">
    <source>
        <dbReference type="SAM" id="Phobius"/>
    </source>
</evidence>
<evidence type="ECO:0000313" key="4">
    <source>
        <dbReference type="Proteomes" id="UP000094828"/>
    </source>
</evidence>
<sequence>MPVDLKTTPQKSLVPADEPGTAGSQIVTSTQGEFVAQDEASSDAHPSVGADVSMLTDKTPPWLRASRRMAIITLLVGVAFWFYSIKPVWHADPWSHIAYGKLIVSEGIPATEPLLPLARGMTYWNSSWLFDVLMMNVDRTLGGAGLQGATGIFAGLIVAIFVSSLAYTTGRTLLACGMGMSLLFLIGHDLSILRSQLAGIVCFLTAWILWQGAIRNTHAWWQLPLLFAVWANLDSSFMVGLIVPLAMMSGRMVDRWVRTGQWKSILRDEHLGKLLLVTQLCILATLLNPYQGRMWWEVLTFSQNPNLSAMVDWSPLTLRSTEGQFFAATLLILLGVIRSSPRRLGTGEMVLLVSLAALGCWNTRQLVWFYPVALWILAMHASAILSKNGWARHASPRAGKWSVVMVGLVWICFGFSPLGMRVLHGKQPTASRLNVAFAPVELTQYLVKKPPEGQIFNPVEWGDFLLVHGPENLKIFANSQVQRLPREVWRDYLTIVDLGSGWSEILDRYSINTVVLDKQFREGVIRRMKEETAWKLVYEDGRGAVFTRKLPITR</sequence>
<feature type="transmembrane region" description="Helical" evidence="2">
    <location>
        <begin position="197"/>
        <end position="214"/>
    </location>
</feature>
<keyword evidence="2" id="KW-0472">Membrane</keyword>
<dbReference type="AlphaFoldDB" id="A0A1C3ENH3"/>
<keyword evidence="2" id="KW-1133">Transmembrane helix</keyword>
<dbReference type="STRING" id="1841610.A6X21_03860"/>
<name>A0A1C3ENH3_9PLAN</name>
<keyword evidence="2" id="KW-0812">Transmembrane</keyword>
<feature type="transmembrane region" description="Helical" evidence="2">
    <location>
        <begin position="398"/>
        <end position="420"/>
    </location>
</feature>
<proteinExistence type="predicted"/>
<evidence type="ECO:0000256" key="1">
    <source>
        <dbReference type="SAM" id="MobiDB-lite"/>
    </source>
</evidence>
<feature type="transmembrane region" description="Helical" evidence="2">
    <location>
        <begin position="65"/>
        <end position="83"/>
    </location>
</feature>
<dbReference type="EMBL" id="LYDR01000039">
    <property type="protein sequence ID" value="ODA34803.1"/>
    <property type="molecule type" value="Genomic_DNA"/>
</dbReference>
<feature type="transmembrane region" description="Helical" evidence="2">
    <location>
        <begin position="226"/>
        <end position="250"/>
    </location>
</feature>
<gene>
    <name evidence="3" type="ORF">A6X21_03860</name>
</gene>
<dbReference type="OrthoDB" id="9786218at2"/>
<feature type="transmembrane region" description="Helical" evidence="2">
    <location>
        <begin position="316"/>
        <end position="337"/>
    </location>
</feature>
<feature type="region of interest" description="Disordered" evidence="1">
    <location>
        <begin position="1"/>
        <end position="24"/>
    </location>
</feature>
<evidence type="ECO:0008006" key="5">
    <source>
        <dbReference type="Google" id="ProtNLM"/>
    </source>
</evidence>
<feature type="transmembrane region" description="Helical" evidence="2">
    <location>
        <begin position="367"/>
        <end position="386"/>
    </location>
</feature>
<feature type="transmembrane region" description="Helical" evidence="2">
    <location>
        <begin position="172"/>
        <end position="190"/>
    </location>
</feature>
<keyword evidence="4" id="KW-1185">Reference proteome</keyword>